<proteinExistence type="inferred from homology"/>
<dbReference type="Proteomes" id="UP000001693">
    <property type="component" value="Chromosome"/>
</dbReference>
<gene>
    <name evidence="5" type="ordered locus">Lcho_0865</name>
</gene>
<dbReference type="EMBL" id="CP001013">
    <property type="protein sequence ID" value="ACB33137.1"/>
    <property type="molecule type" value="Genomic_DNA"/>
</dbReference>
<dbReference type="InterPro" id="IPR033645">
    <property type="entry name" value="VirB9/CagX/TrbG_C"/>
</dbReference>
<dbReference type="Gene3D" id="2.60.40.2500">
    <property type="match status" value="1"/>
</dbReference>
<dbReference type="InterPro" id="IPR010258">
    <property type="entry name" value="Conjugal_tfr_TrbG/VirB9/CagX"/>
</dbReference>
<dbReference type="RefSeq" id="WP_012345899.1">
    <property type="nucleotide sequence ID" value="NC_010524.1"/>
</dbReference>
<dbReference type="CDD" id="cd06911">
    <property type="entry name" value="VirB9_CagX_TrbG"/>
    <property type="match status" value="1"/>
</dbReference>
<comment type="similarity">
    <text evidence="1">Belongs to the TrbG/VirB9 family.</text>
</comment>
<feature type="compositionally biased region" description="Basic residues" evidence="3">
    <location>
        <begin position="305"/>
        <end position="315"/>
    </location>
</feature>
<evidence type="ECO:0000256" key="2">
    <source>
        <dbReference type="ARBA" id="ARBA00022729"/>
    </source>
</evidence>
<reference evidence="5 6" key="1">
    <citation type="submission" date="2008-03" db="EMBL/GenBank/DDBJ databases">
        <title>Complete sequence of Leptothrix cholodnii SP-6.</title>
        <authorList>
            <consortium name="US DOE Joint Genome Institute"/>
            <person name="Copeland A."/>
            <person name="Lucas S."/>
            <person name="Lapidus A."/>
            <person name="Glavina del Rio T."/>
            <person name="Dalin E."/>
            <person name="Tice H."/>
            <person name="Bruce D."/>
            <person name="Goodwin L."/>
            <person name="Pitluck S."/>
            <person name="Chertkov O."/>
            <person name="Brettin T."/>
            <person name="Detter J.C."/>
            <person name="Han C."/>
            <person name="Kuske C.R."/>
            <person name="Schmutz J."/>
            <person name="Larimer F."/>
            <person name="Land M."/>
            <person name="Hauser L."/>
            <person name="Kyrpides N."/>
            <person name="Lykidis A."/>
            <person name="Emerson D."/>
            <person name="Richardson P."/>
        </authorList>
    </citation>
    <scope>NUCLEOTIDE SEQUENCE [LARGE SCALE GENOMIC DNA]</scope>
    <source>
        <strain evidence="6">ATCC 51168 / LMG 8142 / SP-6</strain>
    </source>
</reference>
<dbReference type="STRING" id="395495.Lcho_0865"/>
<keyword evidence="6" id="KW-1185">Reference proteome</keyword>
<name>B1Y1V7_LEPCP</name>
<feature type="compositionally biased region" description="Low complexity" evidence="3">
    <location>
        <begin position="280"/>
        <end position="293"/>
    </location>
</feature>
<accession>B1Y1V7</accession>
<evidence type="ECO:0000256" key="3">
    <source>
        <dbReference type="SAM" id="MobiDB-lite"/>
    </source>
</evidence>
<evidence type="ECO:0000256" key="4">
    <source>
        <dbReference type="SAM" id="SignalP"/>
    </source>
</evidence>
<evidence type="ECO:0000256" key="1">
    <source>
        <dbReference type="ARBA" id="ARBA00006135"/>
    </source>
</evidence>
<dbReference type="OrthoDB" id="9773431at2"/>
<feature type="region of interest" description="Disordered" evidence="3">
    <location>
        <begin position="279"/>
        <end position="315"/>
    </location>
</feature>
<evidence type="ECO:0000313" key="6">
    <source>
        <dbReference type="Proteomes" id="UP000001693"/>
    </source>
</evidence>
<dbReference type="KEGG" id="lch:Lcho_0865"/>
<feature type="chain" id="PRO_5002771086" evidence="4">
    <location>
        <begin position="29"/>
        <end position="315"/>
    </location>
</feature>
<dbReference type="eggNOG" id="COG3504">
    <property type="taxonomic scope" value="Bacteria"/>
</dbReference>
<dbReference type="AlphaFoldDB" id="B1Y1V7"/>
<sequence precursor="true">MRQRLHPGSWWVGVAWAFALLAALSASASDAQATEPAPSDPRLREVIYDPQAVVTVPVRRGVVTHVQLDADEAITEVAAGLGGDCTRPESAWCVVAQAGGRSFFVKARSSASAPNNLAVLTTRRTHAFEFVVLGPGDARAPVYRLSVKAAPPPRPSVAEIPALPALPDLPPLPAPEELVLARLQAQPQVRNTDYTLAEGEHAQDIVPTLVFDDGRFTYLKFPGQREVPAAFQVLGDGSEALVNTRMEGDLMVIDRVARRFVLRAGSAVVGLWNEGFDLDSPSSGSGTTVPGVSRALKAEGTPNRSNRKRGGTGHD</sequence>
<dbReference type="HOGENOM" id="CLU_058585_3_1_4"/>
<organism evidence="5 6">
    <name type="scientific">Leptothrix cholodnii (strain ATCC 51168 / LMG 8142 / SP-6)</name>
    <name type="common">Leptothrix discophora (strain SP-6)</name>
    <dbReference type="NCBI Taxonomy" id="395495"/>
    <lineage>
        <taxon>Bacteria</taxon>
        <taxon>Pseudomonadati</taxon>
        <taxon>Pseudomonadota</taxon>
        <taxon>Betaproteobacteria</taxon>
        <taxon>Burkholderiales</taxon>
        <taxon>Sphaerotilaceae</taxon>
        <taxon>Leptothrix</taxon>
    </lineage>
</organism>
<evidence type="ECO:0000313" key="5">
    <source>
        <dbReference type="EMBL" id="ACB33137.1"/>
    </source>
</evidence>
<dbReference type="Pfam" id="PF03524">
    <property type="entry name" value="CagX"/>
    <property type="match status" value="1"/>
</dbReference>
<protein>
    <submittedName>
        <fullName evidence="5">Conjugal transfer protein TrbG/VirB9/CagX</fullName>
    </submittedName>
</protein>
<keyword evidence="2 4" id="KW-0732">Signal</keyword>
<dbReference type="InterPro" id="IPR038161">
    <property type="entry name" value="VirB9/CagX/TrbG_C_sf"/>
</dbReference>
<feature type="signal peptide" evidence="4">
    <location>
        <begin position="1"/>
        <end position="28"/>
    </location>
</feature>